<dbReference type="EMBL" id="KI911155">
    <property type="protein sequence ID" value="ETR99673.1"/>
    <property type="molecule type" value="Genomic_DNA"/>
</dbReference>
<accession>A0A024S2V6</accession>
<proteinExistence type="predicted"/>
<evidence type="ECO:0000313" key="2">
    <source>
        <dbReference type="EMBL" id="ETR99673.1"/>
    </source>
</evidence>
<sequence length="1378" mass="152970">MASQDPPPAKAVATVVVPMAVQAFIAADDFGDTAYQMAPIVQPDLHKLQRLQQPERYSNLSAIEGGGEWDHLDLMDWVDTSWWRLQAEYNQRFRDLAAGGPRKSRSGVYLSWCLPNVYRSAITATESAIKTPQDRQDFEERKLRSGYRVTDNDGNPIPSESTQFRAVPDRWMVFRKLRGGGNGEAIGKEKWFMVESNCLRAIDDDELLDPDAPDIEVTTSAGIDPDDLQLATTEEKEPPKPMRMGRQVELNLKSLTAKNNRKHRVPFNAFDMGHEFNVDYQPHNMGVFSLFDDLKDWVNDGGSATFDYAVVGYHADPRDDPLVLDHSLPAGKPPLKNKDIMAALELVLDDRKDDDPGKDGALQFLNAEANKDGRTFTYGVLRNVLFDRNSVRHLDAPSVKLQEDVYSHQPVAVGLDTLDALAAYLHVALKGNTSSHAQNLLSQIVMLVAREDDVDTQRKAADQVANHSWVAQKEGTVWHFPEKDQWDQKTTAVTEEHRITLAKLNNIQAQLDACVREEEQLLQKLYGCWWNAMGIRNLPANVLTIRRERIQNESMAISSRLLLLSDKKTELQLEIAKEKASLECMLGGESKKTKLITVPSPGFGRHQDPVVLLAGAKSGWPANFSKPLPVRLASEIAVGEPPCDWHEWIDKFMADVREPLQAILREFSEADDTKRREGNWRKSPYVGIENMNNTQGWFPLFIEWEIEYYHIPFSNWDFVASDDESGRWRWIIPDDKRLALDSGAAKDCRRIRGRAPFLPQAALMLRARLEQLFAQTTDKEILARKDEVLNKLSSLEYFSAPLAGLADHLLTLRHGANHRPSAASCSNDDIIKSMLGLGPDVLCRIESLAPEVAPYGASATAVSPPDYWLNNDTAFKPVMHGQARFTRLVVVDKFGQIVSGLRPTVYGDNGEGESSALYPCLSPSLTCGSYQLEDGPRGHYWPNTVVKADNDPNLCQFFQLPPRINENARLNVRYMMPGGAIRSSATEWDNPIWAWLVTNFQNHSIQVYDGEGHFMQEVVIIDSDDTAKRRVVFSMGPRSGGHAPTATGQLTELLESLKDHGFAYSMFDMIGGAADGNWRSSSASLDDMLPAAFGRPFCIADVGISIELAAPALSDASLLSRPSTSGEPASILDYEFPIAMGNHMAAFDGLVGTFPSSGPITTSNISTAYSRWASQQASTPSQGYTASEARPQPLWVKPYFVAGDVGGIDGQGFAEAHNAQLSQHCVSAIIDAKLPIHLYSGSLFPMVELSLPRWPVDQAMSNMQAFFAVGPMLVPEKPVMEYRIEAQPGGDVKIPKELSIQLPAAGDADNSWRWMQPRLDGFDPNADDDSDADDHSLVGNTEWDPALIKPLDKTLKVEDAALSEIVEGYIMVKSKISA</sequence>
<dbReference type="HOGENOM" id="CLU_006454_0_0_1"/>
<dbReference type="OrthoDB" id="2992173at2759"/>
<organism evidence="2 3">
    <name type="scientific">Hypocrea jecorina (strain ATCC 56765 / BCRC 32924 / NRRL 11460 / Rut C-30)</name>
    <name type="common">Trichoderma reesei</name>
    <dbReference type="NCBI Taxonomy" id="1344414"/>
    <lineage>
        <taxon>Eukaryota</taxon>
        <taxon>Fungi</taxon>
        <taxon>Dikarya</taxon>
        <taxon>Ascomycota</taxon>
        <taxon>Pezizomycotina</taxon>
        <taxon>Sordariomycetes</taxon>
        <taxon>Hypocreomycetidae</taxon>
        <taxon>Hypocreales</taxon>
        <taxon>Hypocreaceae</taxon>
        <taxon>Trichoderma</taxon>
    </lineage>
</organism>
<evidence type="ECO:0000313" key="3">
    <source>
        <dbReference type="Proteomes" id="UP000024376"/>
    </source>
</evidence>
<evidence type="ECO:0000256" key="1">
    <source>
        <dbReference type="SAM" id="MobiDB-lite"/>
    </source>
</evidence>
<name>A0A024S2V6_HYPJR</name>
<dbReference type="KEGG" id="trr:M419DRAFT_85661"/>
<dbReference type="Proteomes" id="UP000024376">
    <property type="component" value="Unassembled WGS sequence"/>
</dbReference>
<reference evidence="3" key="1">
    <citation type="journal article" date="2013" name="Ind. Biotechnol.">
        <title>Comparative genomics analysis of Trichoderma reesei strains.</title>
        <authorList>
            <person name="Koike H."/>
            <person name="Aerts A."/>
            <person name="LaButti K."/>
            <person name="Grigoriev I.V."/>
            <person name="Baker S.E."/>
        </authorList>
    </citation>
    <scope>NUCLEOTIDE SEQUENCE [LARGE SCALE GENOMIC DNA]</scope>
    <source>
        <strain evidence="3">ATCC 56765 / BCRC 32924 / NRRL 11460 / Rut C-30</strain>
    </source>
</reference>
<gene>
    <name evidence="2" type="ORF">M419DRAFT_85661</name>
</gene>
<protein>
    <submittedName>
        <fullName evidence="2">Uncharacterized protein</fullName>
    </submittedName>
</protein>
<feature type="region of interest" description="Disordered" evidence="1">
    <location>
        <begin position="1318"/>
        <end position="1339"/>
    </location>
</feature>